<dbReference type="EMBL" id="CM001215">
    <property type="protein sequence ID" value="EGP81956.1"/>
    <property type="molecule type" value="Genomic_DNA"/>
</dbReference>
<dbReference type="Proteomes" id="UP000008062">
    <property type="component" value="Chromosome 20"/>
</dbReference>
<keyword evidence="3" id="KW-1185">Reference proteome</keyword>
<dbReference type="AlphaFoldDB" id="F9XS19"/>
<dbReference type="GeneID" id="13396704"/>
<name>F9XS19_ZYMTI</name>
<dbReference type="HOGENOM" id="CLU_1027475_0_0_1"/>
<feature type="region of interest" description="Disordered" evidence="1">
    <location>
        <begin position="180"/>
        <end position="207"/>
    </location>
</feature>
<evidence type="ECO:0000256" key="1">
    <source>
        <dbReference type="SAM" id="MobiDB-lite"/>
    </source>
</evidence>
<dbReference type="InParanoid" id="F9XS19"/>
<dbReference type="RefSeq" id="XP_003846980.1">
    <property type="nucleotide sequence ID" value="XM_003846932.1"/>
</dbReference>
<dbReference type="STRING" id="336722.F9XS19"/>
<feature type="region of interest" description="Disordered" evidence="1">
    <location>
        <begin position="1"/>
        <end position="39"/>
    </location>
</feature>
<dbReference type="OrthoDB" id="661148at2759"/>
<reference evidence="2 3" key="1">
    <citation type="journal article" date="2011" name="PLoS Genet.">
        <title>Finished genome of the fungal wheat pathogen Mycosphaerella graminicola reveals dispensome structure, chromosome plasticity, and stealth pathogenesis.</title>
        <authorList>
            <person name="Goodwin S.B."/>
            <person name="Ben M'barek S."/>
            <person name="Dhillon B."/>
            <person name="Wittenberg A.H.J."/>
            <person name="Crane C.F."/>
            <person name="Hane J.K."/>
            <person name="Foster A.J."/>
            <person name="Van der Lee T.A.J."/>
            <person name="Grimwood J."/>
            <person name="Aerts A."/>
            <person name="Antoniw J."/>
            <person name="Bailey A."/>
            <person name="Bluhm B."/>
            <person name="Bowler J."/>
            <person name="Bristow J."/>
            <person name="van der Burgt A."/>
            <person name="Canto-Canche B."/>
            <person name="Churchill A.C.L."/>
            <person name="Conde-Ferraez L."/>
            <person name="Cools H.J."/>
            <person name="Coutinho P.M."/>
            <person name="Csukai M."/>
            <person name="Dehal P."/>
            <person name="De Wit P."/>
            <person name="Donzelli B."/>
            <person name="van de Geest H.C."/>
            <person name="van Ham R.C.H.J."/>
            <person name="Hammond-Kosack K.E."/>
            <person name="Henrissat B."/>
            <person name="Kilian A."/>
            <person name="Kobayashi A.K."/>
            <person name="Koopmann E."/>
            <person name="Kourmpetis Y."/>
            <person name="Kuzniar A."/>
            <person name="Lindquist E."/>
            <person name="Lombard V."/>
            <person name="Maliepaard C."/>
            <person name="Martins N."/>
            <person name="Mehrabi R."/>
            <person name="Nap J.P.H."/>
            <person name="Ponomarenko A."/>
            <person name="Rudd J.J."/>
            <person name="Salamov A."/>
            <person name="Schmutz J."/>
            <person name="Schouten H.J."/>
            <person name="Shapiro H."/>
            <person name="Stergiopoulos I."/>
            <person name="Torriani S.F.F."/>
            <person name="Tu H."/>
            <person name="de Vries R.P."/>
            <person name="Waalwijk C."/>
            <person name="Ware S.B."/>
            <person name="Wiebenga A."/>
            <person name="Zwiers L.-H."/>
            <person name="Oliver R.P."/>
            <person name="Grigoriev I.V."/>
            <person name="Kema G.H.J."/>
        </authorList>
    </citation>
    <scope>NUCLEOTIDE SEQUENCE [LARGE SCALE GENOMIC DNA]</scope>
    <source>
        <strain evidence="3">CBS 115943 / IPO323</strain>
    </source>
</reference>
<evidence type="ECO:0000313" key="3">
    <source>
        <dbReference type="Proteomes" id="UP000008062"/>
    </source>
</evidence>
<evidence type="ECO:0000313" key="2">
    <source>
        <dbReference type="EMBL" id="EGP81956.1"/>
    </source>
</evidence>
<feature type="compositionally biased region" description="Polar residues" evidence="1">
    <location>
        <begin position="1"/>
        <end position="15"/>
    </location>
</feature>
<protein>
    <submittedName>
        <fullName evidence="2">Uncharacterized protein</fullName>
    </submittedName>
</protein>
<gene>
    <name evidence="2" type="ORF">MYCGRDRAFT_111795</name>
</gene>
<organism evidence="2 3">
    <name type="scientific">Zymoseptoria tritici (strain CBS 115943 / IPO323)</name>
    <name type="common">Speckled leaf blotch fungus</name>
    <name type="synonym">Septoria tritici</name>
    <dbReference type="NCBI Taxonomy" id="336722"/>
    <lineage>
        <taxon>Eukaryota</taxon>
        <taxon>Fungi</taxon>
        <taxon>Dikarya</taxon>
        <taxon>Ascomycota</taxon>
        <taxon>Pezizomycotina</taxon>
        <taxon>Dothideomycetes</taxon>
        <taxon>Dothideomycetidae</taxon>
        <taxon>Mycosphaerellales</taxon>
        <taxon>Mycosphaerellaceae</taxon>
        <taxon>Zymoseptoria</taxon>
    </lineage>
</organism>
<accession>F9XS19</accession>
<feature type="compositionally biased region" description="Basic and acidic residues" evidence="1">
    <location>
        <begin position="16"/>
        <end position="39"/>
    </location>
</feature>
<dbReference type="KEGG" id="ztr:MYCGRDRAFT_111795"/>
<sequence>MSDFNVTSPPSSTSPRKGDWWRSTTKDKNIESKRDVDGKGGADLQDLWMKCLRHSMSEARAARPETEMPGSFVIEQSKMLSEETPTPTRTCNCINCHTADKHGHHPAHAFEAATPDMIPPLAAEMKLTAGRNVRHHAICDDCNKNIYGVLGQARSDLDCGTKHEYYQAICFDPDVPAGRASADQQSLGGSARHGRISMPKPHLASHEPDAQAWRGMEELRECWQVEELGNSAHHRVIEQQAFEKDFARAACSADDRAANQDTGDATAFGCS</sequence>
<proteinExistence type="predicted"/>